<dbReference type="EMBL" id="CP101989">
    <property type="protein sequence ID" value="UUI65203.1"/>
    <property type="molecule type" value="Genomic_DNA"/>
</dbReference>
<keyword evidence="2" id="KW-1185">Reference proteome</keyword>
<organism evidence="1 2">
    <name type="scientific">Cellulomonas wangsupingiae</name>
    <dbReference type="NCBI Taxonomy" id="2968085"/>
    <lineage>
        <taxon>Bacteria</taxon>
        <taxon>Bacillati</taxon>
        <taxon>Actinomycetota</taxon>
        <taxon>Actinomycetes</taxon>
        <taxon>Micrococcales</taxon>
        <taxon>Cellulomonadaceae</taxon>
        <taxon>Cellulomonas</taxon>
    </lineage>
</organism>
<sequence>MIPYVLTEEAEESCAQIRRALAAHLSEARRPVVPVGGRRLRAQRHDRTAEQREATLVRIMSITEAFCADRLLTEVEDDIRPRNQGALAQIWNTSSTAAVSSWSNQQKYYKEWLRVTAIDWGYINSLAIARNAITHGLGRLTRQQLLKRESNVSKLNSIDINVIQERIQITEANLRDIASRCVAHITSVDEKVSMRVRL</sequence>
<proteinExistence type="predicted"/>
<name>A0ABY5K561_9CELL</name>
<protein>
    <recommendedName>
        <fullName evidence="3">RiboL-PSP-HEPN domain-containing protein</fullName>
    </recommendedName>
</protein>
<accession>A0ABY5K561</accession>
<dbReference type="RefSeq" id="WP_227563699.1">
    <property type="nucleotide sequence ID" value="NZ_CP101989.1"/>
</dbReference>
<evidence type="ECO:0000313" key="2">
    <source>
        <dbReference type="Proteomes" id="UP001317322"/>
    </source>
</evidence>
<evidence type="ECO:0008006" key="3">
    <source>
        <dbReference type="Google" id="ProtNLM"/>
    </source>
</evidence>
<evidence type="ECO:0000313" key="1">
    <source>
        <dbReference type="EMBL" id="UUI65203.1"/>
    </source>
</evidence>
<dbReference type="Proteomes" id="UP001317322">
    <property type="component" value="Chromosome"/>
</dbReference>
<gene>
    <name evidence="1" type="ORF">NP075_00190</name>
</gene>
<reference evidence="1 2" key="1">
    <citation type="submission" date="2022-07" db="EMBL/GenBank/DDBJ databases">
        <title>Novel species in genus cellulomonas.</title>
        <authorList>
            <person name="Ye L."/>
        </authorList>
    </citation>
    <scope>NUCLEOTIDE SEQUENCE [LARGE SCALE GENOMIC DNA]</scope>
    <source>
        <strain evidence="2">zg-Y908</strain>
    </source>
</reference>